<organism evidence="1 2">
    <name type="scientific">Portunus trituberculatus</name>
    <name type="common">Swimming crab</name>
    <name type="synonym">Neptunus trituberculatus</name>
    <dbReference type="NCBI Taxonomy" id="210409"/>
    <lineage>
        <taxon>Eukaryota</taxon>
        <taxon>Metazoa</taxon>
        <taxon>Ecdysozoa</taxon>
        <taxon>Arthropoda</taxon>
        <taxon>Crustacea</taxon>
        <taxon>Multicrustacea</taxon>
        <taxon>Malacostraca</taxon>
        <taxon>Eumalacostraca</taxon>
        <taxon>Eucarida</taxon>
        <taxon>Decapoda</taxon>
        <taxon>Pleocyemata</taxon>
        <taxon>Brachyura</taxon>
        <taxon>Eubrachyura</taxon>
        <taxon>Portunoidea</taxon>
        <taxon>Portunidae</taxon>
        <taxon>Portuninae</taxon>
        <taxon>Portunus</taxon>
    </lineage>
</organism>
<protein>
    <submittedName>
        <fullName evidence="1">Uncharacterized protein</fullName>
    </submittedName>
</protein>
<comment type="caution">
    <text evidence="1">The sequence shown here is derived from an EMBL/GenBank/DDBJ whole genome shotgun (WGS) entry which is preliminary data.</text>
</comment>
<dbReference type="AlphaFoldDB" id="A0A5B7G9H1"/>
<dbReference type="Proteomes" id="UP000324222">
    <property type="component" value="Unassembled WGS sequence"/>
</dbReference>
<proteinExistence type="predicted"/>
<gene>
    <name evidence="1" type="ORF">E2C01_048014</name>
</gene>
<reference evidence="1 2" key="1">
    <citation type="submission" date="2019-05" db="EMBL/GenBank/DDBJ databases">
        <title>Another draft genome of Portunus trituberculatus and its Hox gene families provides insights of decapod evolution.</title>
        <authorList>
            <person name="Jeong J.-H."/>
            <person name="Song I."/>
            <person name="Kim S."/>
            <person name="Choi T."/>
            <person name="Kim D."/>
            <person name="Ryu S."/>
            <person name="Kim W."/>
        </authorList>
    </citation>
    <scope>NUCLEOTIDE SEQUENCE [LARGE SCALE GENOMIC DNA]</scope>
    <source>
        <tissue evidence="1">Muscle</tissue>
    </source>
</reference>
<evidence type="ECO:0000313" key="2">
    <source>
        <dbReference type="Proteomes" id="UP000324222"/>
    </source>
</evidence>
<dbReference type="EMBL" id="VSRR010012113">
    <property type="protein sequence ID" value="MPC54107.1"/>
    <property type="molecule type" value="Genomic_DNA"/>
</dbReference>
<name>A0A5B7G9H1_PORTR</name>
<evidence type="ECO:0000313" key="1">
    <source>
        <dbReference type="EMBL" id="MPC54107.1"/>
    </source>
</evidence>
<sequence>MQTNHRHCQTNHRGLNITITSATNTTPFTTSPLPPRPHCIQATTLLSFLTPSELGRIFTLSLWYD</sequence>
<accession>A0A5B7G9H1</accession>
<keyword evidence="2" id="KW-1185">Reference proteome</keyword>